<dbReference type="EMBL" id="JAFBRM010000002">
    <property type="protein sequence ID" value="MBM1713810.1"/>
    <property type="molecule type" value="Genomic_DNA"/>
</dbReference>
<dbReference type="Gene3D" id="3.40.50.2000">
    <property type="entry name" value="Glycogen Phosphorylase B"/>
    <property type="match status" value="1"/>
</dbReference>
<dbReference type="CDD" id="cd03801">
    <property type="entry name" value="GT4_PimA-like"/>
    <property type="match status" value="1"/>
</dbReference>
<dbReference type="CDD" id="cd04186">
    <property type="entry name" value="GT_2_like_c"/>
    <property type="match status" value="1"/>
</dbReference>
<dbReference type="RefSeq" id="WP_203242096.1">
    <property type="nucleotide sequence ID" value="NZ_JAFBRH010000002.1"/>
</dbReference>
<dbReference type="SUPFAM" id="SSF53448">
    <property type="entry name" value="Nucleotide-diphospho-sugar transferases"/>
    <property type="match status" value="1"/>
</dbReference>
<feature type="domain" description="Glycosyltransferase 2-like" evidence="1">
    <location>
        <begin position="435"/>
        <end position="557"/>
    </location>
</feature>
<dbReference type="InterPro" id="IPR029044">
    <property type="entry name" value="Nucleotide-diphossugar_trans"/>
</dbReference>
<sequence>MSLDFSSELRCLVMLDGKVFGNVDQTATDRPMEIRLGGALAPFETCAHNPAPILKRAATLRLDTQNMAQRSSSLPAESLPGEVYACWVNHLDDWTLSGSQTIQVMINRFEAPCQIFFDNKISVPEVKDGMVFQASLAAHRAAASLCLIFRDPVSQQEERHFLPFDTAHSGGTARSGYAHVRHPLPQHFQSCDVSFEIEYRKHLPDNKGTEPFLFLADVHVAGAESEESETLILEPEWIYGRTEVSDGQWLSADLPDMLAAGQGLSVQMGHDVFPITPMSKPEFSVRENYGHTLVCQSAQAMELVLSIDGECVQALQITQGDNVIRLPARYLNGHVRHLALKDKSGSVVLFEDHQLMPCILTPEDVMRRESCAPFPNALLPATPYRYNALKALMATAKPETDFAQLLHAVETLEGGHANVALKPLHFPKVDNPDVSVIIPAHNHVDLTYLALCSLLIAQNKASFEVILVDDASTDATSHIEELVTGITLVRHPIAQRFIRACNAGAERARGKFIALLNNDVEVTSGWLDELLAAFDRFDNVGLVGSKLLYPNGDLQDAGGIVWGSGNPWNYGNRQNANDPRFCYARQADYLSGAAMLAPASVWNEVGGLSAYLEPMYFEDTDFAFKVRAAGYTTWFIPSSVVYHFEGMTSGTDVTTGFKKFQEINRPKFKRNWASAYGPHGIEGQSPDLEKDRGIVGRVLFIDYAPPRADKDAGSYAALQEMRLVQSLGYKVTFVSTNMAHLGKYTEDLQKSGVEVIYAPFYMNAGEYLDRHAAEFDAFYITRYYVAQTVLEQIRRLAPNARVLFNNADLHFLRELRTAKSEDDAGKLERARQTRTEEIEVIRNVDVVLSYNDIEHSVIEAYTDGQSTVVTCPWVVDVPSAIPAARARKGLSFLGSFRHHPNTEGIQWFIRDVMPRLISQDPSAHLSIYGSGMGDDIRALQTDHILPHGFIDNAADAYNAHRVFVAPLLSGAGIKGKVLGALSHGIPCVLSPVAAEGIGLRSGYDCIVAQRPEEWADAIDLLSNDDILWETLSQNARGYMHNSFSFQRGRDLMRAAFEAADMYGSRA</sequence>
<evidence type="ECO:0000259" key="1">
    <source>
        <dbReference type="Pfam" id="PF00535"/>
    </source>
</evidence>
<dbReference type="AlphaFoldDB" id="A0AAE2VYB5"/>
<dbReference type="Proteomes" id="UP000732193">
    <property type="component" value="Unassembled WGS sequence"/>
</dbReference>
<dbReference type="SUPFAM" id="SSF53756">
    <property type="entry name" value="UDP-Glycosyltransferase/glycogen phosphorylase"/>
    <property type="match status" value="1"/>
</dbReference>
<proteinExistence type="predicted"/>
<dbReference type="Pfam" id="PF00535">
    <property type="entry name" value="Glycos_transf_2"/>
    <property type="match status" value="1"/>
</dbReference>
<dbReference type="Gene3D" id="3.90.550.10">
    <property type="entry name" value="Spore Coat Polysaccharide Biosynthesis Protein SpsA, Chain A"/>
    <property type="match status" value="1"/>
</dbReference>
<organism evidence="2 3">
    <name type="scientific">Sulfitobacter geojensis</name>
    <dbReference type="NCBI Taxonomy" id="1342299"/>
    <lineage>
        <taxon>Bacteria</taxon>
        <taxon>Pseudomonadati</taxon>
        <taxon>Pseudomonadota</taxon>
        <taxon>Alphaproteobacteria</taxon>
        <taxon>Rhodobacterales</taxon>
        <taxon>Roseobacteraceae</taxon>
        <taxon>Sulfitobacter</taxon>
    </lineage>
</organism>
<keyword evidence="3" id="KW-1185">Reference proteome</keyword>
<dbReference type="InterPro" id="IPR003006">
    <property type="entry name" value="Ig/MHC_CS"/>
</dbReference>
<evidence type="ECO:0000313" key="3">
    <source>
        <dbReference type="Proteomes" id="UP000732193"/>
    </source>
</evidence>
<protein>
    <submittedName>
        <fullName evidence="2">Glycosyltransferase</fullName>
    </submittedName>
</protein>
<evidence type="ECO:0000313" key="2">
    <source>
        <dbReference type="EMBL" id="MBM1713810.1"/>
    </source>
</evidence>
<dbReference type="InterPro" id="IPR001173">
    <property type="entry name" value="Glyco_trans_2-like"/>
</dbReference>
<dbReference type="PANTHER" id="PTHR43179:SF7">
    <property type="entry name" value="RHAMNOSYLTRANSFERASE WBBL"/>
    <property type="match status" value="1"/>
</dbReference>
<gene>
    <name evidence="2" type="ORF">JQV55_09575</name>
</gene>
<dbReference type="Pfam" id="PF13692">
    <property type="entry name" value="Glyco_trans_1_4"/>
    <property type="match status" value="1"/>
</dbReference>
<name>A0AAE2VYB5_9RHOB</name>
<reference evidence="2 3" key="1">
    <citation type="submission" date="2021-01" db="EMBL/GenBank/DDBJ databases">
        <title>Diatom-associated Roseobacters Show Island Model of Population Structure.</title>
        <authorList>
            <person name="Qu L."/>
            <person name="Feng X."/>
            <person name="Chen Y."/>
            <person name="Li L."/>
            <person name="Wang X."/>
            <person name="Hu Z."/>
            <person name="Wang H."/>
            <person name="Luo H."/>
        </authorList>
    </citation>
    <scope>NUCLEOTIDE SEQUENCE [LARGE SCALE GENOMIC DNA]</scope>
    <source>
        <strain evidence="2 3">TR60-84</strain>
    </source>
</reference>
<accession>A0AAE2VYB5</accession>
<comment type="caution">
    <text evidence="2">The sequence shown here is derived from an EMBL/GenBank/DDBJ whole genome shotgun (WGS) entry which is preliminary data.</text>
</comment>
<dbReference type="PROSITE" id="PS00290">
    <property type="entry name" value="IG_MHC"/>
    <property type="match status" value="1"/>
</dbReference>
<dbReference type="PANTHER" id="PTHR43179">
    <property type="entry name" value="RHAMNOSYLTRANSFERASE WBBL"/>
    <property type="match status" value="1"/>
</dbReference>